<gene>
    <name evidence="1" type="ORF">CARUB_v10002701mg</name>
</gene>
<dbReference type="GO" id="GO:0003723">
    <property type="term" value="F:RNA binding"/>
    <property type="evidence" value="ECO:0007669"/>
    <property type="project" value="InterPro"/>
</dbReference>
<dbReference type="GO" id="GO:0000381">
    <property type="term" value="P:regulation of alternative mRNA splicing, via spliceosome"/>
    <property type="evidence" value="ECO:0007669"/>
    <property type="project" value="TreeGrafter"/>
</dbReference>
<sequence length="129" mass="14193">MPWRIMVISKLILRMMQNAIKLPEGITLKELNITKLTAQFVFVFGSSFQKDLMKIIHFQGSSTIKVSVPNVDDGQVIEITVQSLSENVASLKEKIANKLELNGKAGGLKDHKSLAHYNVGAGDILILSS</sequence>
<keyword evidence="2" id="KW-1185">Reference proteome</keyword>
<evidence type="ECO:0000313" key="1">
    <source>
        <dbReference type="EMBL" id="EOA19586.1"/>
    </source>
</evidence>
<dbReference type="eggNOG" id="KOG0007">
    <property type="taxonomic scope" value="Eukaryota"/>
</dbReference>
<dbReference type="PANTHER" id="PTHR15316:SF1">
    <property type="entry name" value="SPLICING FACTOR 3A SUBUNIT 1"/>
    <property type="match status" value="1"/>
</dbReference>
<protein>
    <recommendedName>
        <fullName evidence="3">Ubiquitin-like domain-containing protein</fullName>
    </recommendedName>
</protein>
<dbReference type="PANTHER" id="PTHR15316">
    <property type="entry name" value="SPLICEOSOME ASSOCIATED PROTEIN 114/SWAP SPLICING FACTOR-RELATED"/>
    <property type="match status" value="1"/>
</dbReference>
<dbReference type="InterPro" id="IPR045146">
    <property type="entry name" value="SF3A1"/>
</dbReference>
<evidence type="ECO:0000313" key="2">
    <source>
        <dbReference type="Proteomes" id="UP000029121"/>
    </source>
</evidence>
<dbReference type="InterPro" id="IPR029071">
    <property type="entry name" value="Ubiquitin-like_domsf"/>
</dbReference>
<dbReference type="GO" id="GO:0071004">
    <property type="term" value="C:U2-type prespliceosome"/>
    <property type="evidence" value="ECO:0007669"/>
    <property type="project" value="TreeGrafter"/>
</dbReference>
<evidence type="ECO:0008006" key="3">
    <source>
        <dbReference type="Google" id="ProtNLM"/>
    </source>
</evidence>
<accession>R0FCQ6</accession>
<dbReference type="GO" id="GO:0071013">
    <property type="term" value="C:catalytic step 2 spliceosome"/>
    <property type="evidence" value="ECO:0007669"/>
    <property type="project" value="TreeGrafter"/>
</dbReference>
<organism evidence="1 2">
    <name type="scientific">Capsella rubella</name>
    <dbReference type="NCBI Taxonomy" id="81985"/>
    <lineage>
        <taxon>Eukaryota</taxon>
        <taxon>Viridiplantae</taxon>
        <taxon>Streptophyta</taxon>
        <taxon>Embryophyta</taxon>
        <taxon>Tracheophyta</taxon>
        <taxon>Spermatophyta</taxon>
        <taxon>Magnoliopsida</taxon>
        <taxon>eudicotyledons</taxon>
        <taxon>Gunneridae</taxon>
        <taxon>Pentapetalae</taxon>
        <taxon>rosids</taxon>
        <taxon>malvids</taxon>
        <taxon>Brassicales</taxon>
        <taxon>Brassicaceae</taxon>
        <taxon>Camelineae</taxon>
        <taxon>Capsella</taxon>
    </lineage>
</organism>
<dbReference type="GO" id="GO:0005686">
    <property type="term" value="C:U2 snRNP"/>
    <property type="evidence" value="ECO:0007669"/>
    <property type="project" value="TreeGrafter"/>
</dbReference>
<proteinExistence type="predicted"/>
<dbReference type="Proteomes" id="UP000029121">
    <property type="component" value="Unassembled WGS sequence"/>
</dbReference>
<dbReference type="EMBL" id="KB870810">
    <property type="protein sequence ID" value="EOA19586.1"/>
    <property type="molecule type" value="Genomic_DNA"/>
</dbReference>
<reference evidence="2" key="1">
    <citation type="journal article" date="2013" name="Nat. Genet.">
        <title>The Capsella rubella genome and the genomic consequences of rapid mating system evolution.</title>
        <authorList>
            <person name="Slotte T."/>
            <person name="Hazzouri K.M."/>
            <person name="Agren J.A."/>
            <person name="Koenig D."/>
            <person name="Maumus F."/>
            <person name="Guo Y.L."/>
            <person name="Steige K."/>
            <person name="Platts A.E."/>
            <person name="Escobar J.S."/>
            <person name="Newman L.K."/>
            <person name="Wang W."/>
            <person name="Mandakova T."/>
            <person name="Vello E."/>
            <person name="Smith L.M."/>
            <person name="Henz S.R."/>
            <person name="Steffen J."/>
            <person name="Takuno S."/>
            <person name="Brandvain Y."/>
            <person name="Coop G."/>
            <person name="Andolfatto P."/>
            <person name="Hu T.T."/>
            <person name="Blanchette M."/>
            <person name="Clark R.M."/>
            <person name="Quesneville H."/>
            <person name="Nordborg M."/>
            <person name="Gaut B.S."/>
            <person name="Lysak M.A."/>
            <person name="Jenkins J."/>
            <person name="Grimwood J."/>
            <person name="Chapman J."/>
            <person name="Prochnik S."/>
            <person name="Shu S."/>
            <person name="Rokhsar D."/>
            <person name="Schmutz J."/>
            <person name="Weigel D."/>
            <person name="Wright S.I."/>
        </authorList>
    </citation>
    <scope>NUCLEOTIDE SEQUENCE [LARGE SCALE GENOMIC DNA]</scope>
    <source>
        <strain evidence="2">cv. Monte Gargano</strain>
    </source>
</reference>
<dbReference type="STRING" id="81985.R0FCQ6"/>
<dbReference type="Gene3D" id="3.10.20.90">
    <property type="entry name" value="Phosphatidylinositol 3-kinase Catalytic Subunit, Chain A, domain 1"/>
    <property type="match status" value="1"/>
</dbReference>
<name>R0FCQ6_9BRAS</name>
<dbReference type="GO" id="GO:0045292">
    <property type="term" value="P:mRNA cis splicing, via spliceosome"/>
    <property type="evidence" value="ECO:0007669"/>
    <property type="project" value="InterPro"/>
</dbReference>
<dbReference type="SUPFAM" id="SSF54236">
    <property type="entry name" value="Ubiquitin-like"/>
    <property type="match status" value="1"/>
</dbReference>
<dbReference type="AlphaFoldDB" id="R0FCQ6"/>